<dbReference type="SUPFAM" id="SSF89550">
    <property type="entry name" value="PHP domain-like"/>
    <property type="match status" value="1"/>
</dbReference>
<dbReference type="InterPro" id="IPR016195">
    <property type="entry name" value="Pol/histidinol_Pase-like"/>
</dbReference>
<proteinExistence type="predicted"/>
<dbReference type="PANTHER" id="PTHR42924">
    <property type="entry name" value="EXONUCLEASE"/>
    <property type="match status" value="1"/>
</dbReference>
<dbReference type="Gene3D" id="3.20.20.140">
    <property type="entry name" value="Metal-dependent hydrolases"/>
    <property type="match status" value="1"/>
</dbReference>
<dbReference type="AlphaFoldDB" id="A0AAX4L2Z2"/>
<dbReference type="GeneID" id="89335157"/>
<dbReference type="Proteomes" id="UP001432202">
    <property type="component" value="Chromosome"/>
</dbReference>
<dbReference type="InterPro" id="IPR004013">
    <property type="entry name" value="PHP_dom"/>
</dbReference>
<protein>
    <submittedName>
        <fullName evidence="2">PHP domain-containing protein</fullName>
    </submittedName>
</protein>
<evidence type="ECO:0000313" key="3">
    <source>
        <dbReference type="Proteomes" id="UP001432202"/>
    </source>
</evidence>
<dbReference type="InterPro" id="IPR052018">
    <property type="entry name" value="PHP_domain"/>
</dbReference>
<evidence type="ECO:0000259" key="1">
    <source>
        <dbReference type="SMART" id="SM00481"/>
    </source>
</evidence>
<dbReference type="GO" id="GO:0004534">
    <property type="term" value="F:5'-3' RNA exonuclease activity"/>
    <property type="evidence" value="ECO:0007669"/>
    <property type="project" value="TreeGrafter"/>
</dbReference>
<dbReference type="CDD" id="cd07432">
    <property type="entry name" value="PHP_HisPPase"/>
    <property type="match status" value="1"/>
</dbReference>
<dbReference type="SMART" id="SM00481">
    <property type="entry name" value="POLIIIAc"/>
    <property type="match status" value="1"/>
</dbReference>
<evidence type="ECO:0000313" key="2">
    <source>
        <dbReference type="EMBL" id="WWQ60558.1"/>
    </source>
</evidence>
<dbReference type="PANTHER" id="PTHR42924:SF3">
    <property type="entry name" value="POLYMERASE_HISTIDINOL PHOSPHATASE N-TERMINAL DOMAIN-CONTAINING PROTEIN"/>
    <property type="match status" value="1"/>
</dbReference>
<dbReference type="EMBL" id="CP146016">
    <property type="protein sequence ID" value="WWQ60558.1"/>
    <property type="molecule type" value="Genomic_DNA"/>
</dbReference>
<dbReference type="Pfam" id="PF02811">
    <property type="entry name" value="PHP"/>
    <property type="match status" value="1"/>
</dbReference>
<keyword evidence="3" id="KW-1185">Reference proteome</keyword>
<reference evidence="2 3" key="1">
    <citation type="submission" date="2024-02" db="EMBL/GenBank/DDBJ databases">
        <title>STSV induces naive adaptation in Sulfolobus.</title>
        <authorList>
            <person name="Xiang X."/>
            <person name="Song M."/>
        </authorList>
    </citation>
    <scope>NUCLEOTIDE SEQUENCE [LARGE SCALE GENOMIC DNA]</scope>
    <source>
        <strain evidence="2 3">RT2</strain>
    </source>
</reference>
<feature type="domain" description="Polymerase/histidinol phosphatase N-terminal" evidence="1">
    <location>
        <begin position="3"/>
        <end position="62"/>
    </location>
</feature>
<dbReference type="FunFam" id="3.20.20.140:FF:000101">
    <property type="entry name" value="PHP domain-containing protein"/>
    <property type="match status" value="1"/>
</dbReference>
<name>A0AAX4L2Z2_9CREN</name>
<accession>A0AAX4L2Z2</accession>
<organism evidence="2 3">
    <name type="scientific">Sulfolobus tengchongensis</name>
    <dbReference type="NCBI Taxonomy" id="207809"/>
    <lineage>
        <taxon>Archaea</taxon>
        <taxon>Thermoproteota</taxon>
        <taxon>Thermoprotei</taxon>
        <taxon>Sulfolobales</taxon>
        <taxon>Sulfolobaceae</taxon>
        <taxon>Sulfolobus</taxon>
    </lineage>
</organism>
<dbReference type="GO" id="GO:0035312">
    <property type="term" value="F:5'-3' DNA exonuclease activity"/>
    <property type="evidence" value="ECO:0007669"/>
    <property type="project" value="TreeGrafter"/>
</dbReference>
<sequence>MFFDFHVHSRYSDGKYLPKEIIKYAREKHNLYIALTDHDTSLGLKHIKEEKVIPGQEVTTEFGHVVILCSFIPSPPNKLAELIDYAKENSCIVFPSHPFDIFRKGIGEKTYQYKFDLIEIYNSKAPRTANNKAKEASLKLNLAGVSNSDAHVIQAIGSAYNELYEVVEFNLDDIIDNLRKGKIRNIINGLSFKAKFSILEWYIERKIRNAQNTSGTLHQM</sequence>
<dbReference type="RefSeq" id="WP_338601508.1">
    <property type="nucleotide sequence ID" value="NZ_CP146016.1"/>
</dbReference>
<dbReference type="Pfam" id="PF13263">
    <property type="entry name" value="PHP_C"/>
    <property type="match status" value="1"/>
</dbReference>
<gene>
    <name evidence="2" type="ORF">V6M85_00270</name>
</gene>
<dbReference type="InterPro" id="IPR003141">
    <property type="entry name" value="Pol/His_phosphatase_N"/>
</dbReference>